<evidence type="ECO:0000256" key="10">
    <source>
        <dbReference type="ARBA" id="ARBA00048778"/>
    </source>
</evidence>
<dbReference type="AlphaFoldDB" id="A0A4Y9YRX0"/>
<evidence type="ECO:0000256" key="6">
    <source>
        <dbReference type="ARBA" id="ARBA00022840"/>
    </source>
</evidence>
<dbReference type="SMART" id="SM00382">
    <property type="entry name" value="AAA"/>
    <property type="match status" value="2"/>
</dbReference>
<dbReference type="CDD" id="cd19527">
    <property type="entry name" value="RecA-like_PEX6_r2"/>
    <property type="match status" value="1"/>
</dbReference>
<comment type="subcellular location">
    <subcellularLocation>
        <location evidence="1">Membrane</location>
    </subcellularLocation>
</comment>
<dbReference type="InterPro" id="IPR003959">
    <property type="entry name" value="ATPase_AAA_core"/>
</dbReference>
<reference evidence="13 14" key="1">
    <citation type="submission" date="2019-01" db="EMBL/GenBank/DDBJ databases">
        <title>Genome sequencing of the rare red list fungi Fomitopsis rosea.</title>
        <authorList>
            <person name="Buettner E."/>
            <person name="Kellner H."/>
        </authorList>
    </citation>
    <scope>NUCLEOTIDE SEQUENCE [LARGE SCALE GENOMIC DNA]</scope>
    <source>
        <strain evidence="13 14">DSM 105464</strain>
    </source>
</reference>
<proteinExistence type="inferred from homology"/>
<evidence type="ECO:0000259" key="12">
    <source>
        <dbReference type="SMART" id="SM00382"/>
    </source>
</evidence>
<evidence type="ECO:0000256" key="7">
    <source>
        <dbReference type="ARBA" id="ARBA00023136"/>
    </source>
</evidence>
<dbReference type="GO" id="GO:0016887">
    <property type="term" value="F:ATP hydrolysis activity"/>
    <property type="evidence" value="ECO:0007669"/>
    <property type="project" value="InterPro"/>
</dbReference>
<protein>
    <recommendedName>
        <fullName evidence="8">Peroxisomal ATPase PEX6</fullName>
    </recommendedName>
    <alternativeName>
        <fullName evidence="9">Peroxin-6</fullName>
    </alternativeName>
</protein>
<dbReference type="Pfam" id="PF23315">
    <property type="entry name" value="PEX6_4th"/>
    <property type="match status" value="1"/>
</dbReference>
<dbReference type="GO" id="GO:0005778">
    <property type="term" value="C:peroxisomal membrane"/>
    <property type="evidence" value="ECO:0007669"/>
    <property type="project" value="TreeGrafter"/>
</dbReference>
<comment type="similarity">
    <text evidence="2">Belongs to the AAA ATPase family.</text>
</comment>
<keyword evidence="5" id="KW-0378">Hydrolase</keyword>
<feature type="domain" description="AAA+ ATPase" evidence="12">
    <location>
        <begin position="591"/>
        <end position="730"/>
    </location>
</feature>
<dbReference type="SUPFAM" id="SSF52540">
    <property type="entry name" value="P-loop containing nucleoside triphosphate hydrolases"/>
    <property type="match status" value="2"/>
</dbReference>
<dbReference type="GO" id="GO:0005524">
    <property type="term" value="F:ATP binding"/>
    <property type="evidence" value="ECO:0007669"/>
    <property type="project" value="UniProtKB-KW"/>
</dbReference>
<dbReference type="FunFam" id="3.40.50.300:FF:000109">
    <property type="entry name" value="Peroxisomal biogenesis factor 6"/>
    <property type="match status" value="1"/>
</dbReference>
<keyword evidence="4" id="KW-0547">Nucleotide-binding</keyword>
<comment type="catalytic activity">
    <reaction evidence="10">
        <text>ATP + H2O = ADP + phosphate + H(+)</text>
        <dbReference type="Rhea" id="RHEA:13065"/>
        <dbReference type="ChEBI" id="CHEBI:15377"/>
        <dbReference type="ChEBI" id="CHEBI:15378"/>
        <dbReference type="ChEBI" id="CHEBI:30616"/>
        <dbReference type="ChEBI" id="CHEBI:43474"/>
        <dbReference type="ChEBI" id="CHEBI:456216"/>
    </reaction>
    <physiologicalReaction direction="left-to-right" evidence="10">
        <dbReference type="Rhea" id="RHEA:13066"/>
    </physiologicalReaction>
</comment>
<evidence type="ECO:0000256" key="5">
    <source>
        <dbReference type="ARBA" id="ARBA00022801"/>
    </source>
</evidence>
<dbReference type="InterPro" id="IPR003960">
    <property type="entry name" value="ATPase_AAA_CS"/>
</dbReference>
<keyword evidence="7" id="KW-0472">Membrane</keyword>
<organism evidence="13 14">
    <name type="scientific">Rhodofomes roseus</name>
    <dbReference type="NCBI Taxonomy" id="34475"/>
    <lineage>
        <taxon>Eukaryota</taxon>
        <taxon>Fungi</taxon>
        <taxon>Dikarya</taxon>
        <taxon>Basidiomycota</taxon>
        <taxon>Agaricomycotina</taxon>
        <taxon>Agaricomycetes</taxon>
        <taxon>Polyporales</taxon>
        <taxon>Rhodofomes</taxon>
    </lineage>
</organism>
<evidence type="ECO:0000256" key="8">
    <source>
        <dbReference type="ARBA" id="ARBA00034811"/>
    </source>
</evidence>
<feature type="domain" description="AAA+ ATPase" evidence="12">
    <location>
        <begin position="864"/>
        <end position="1005"/>
    </location>
</feature>
<gene>
    <name evidence="13" type="ORF">EVJ58_g2609</name>
</gene>
<evidence type="ECO:0000256" key="9">
    <source>
        <dbReference type="ARBA" id="ARBA00034920"/>
    </source>
</evidence>
<dbReference type="FunFam" id="1.10.8.60:FF:000039">
    <property type="entry name" value="peroxisome biogenesis factor 6"/>
    <property type="match status" value="1"/>
</dbReference>
<dbReference type="EMBL" id="SEKV01000098">
    <property type="protein sequence ID" value="TFY64448.1"/>
    <property type="molecule type" value="Genomic_DNA"/>
</dbReference>
<dbReference type="STRING" id="34475.A0A4Y9YRX0"/>
<keyword evidence="3" id="KW-0962">Peroxisome biogenesis</keyword>
<accession>A0A4Y9YRX0</accession>
<evidence type="ECO:0000256" key="4">
    <source>
        <dbReference type="ARBA" id="ARBA00022741"/>
    </source>
</evidence>
<dbReference type="InterPro" id="IPR047533">
    <property type="entry name" value="RecA-like_PEX6_r2"/>
</dbReference>
<feature type="region of interest" description="Disordered" evidence="11">
    <location>
        <begin position="259"/>
        <end position="282"/>
    </location>
</feature>
<evidence type="ECO:0000256" key="1">
    <source>
        <dbReference type="ARBA" id="ARBA00004370"/>
    </source>
</evidence>
<evidence type="ECO:0000256" key="2">
    <source>
        <dbReference type="ARBA" id="ARBA00006914"/>
    </source>
</evidence>
<comment type="caution">
    <text evidence="13">The sequence shown here is derived from an EMBL/GenBank/DDBJ whole genome shotgun (WGS) entry which is preliminary data.</text>
</comment>
<dbReference type="InterPro" id="IPR056995">
    <property type="entry name" value="PEX6_4th_dom"/>
</dbReference>
<sequence length="1143" mass="122998">MDYLFDHPRPVPAALSPVSDSADDGAVLLSQGLWDALNLAGAQEGRAAVSISRVAPRPAASAGKASPIASLVVWARLDANQDSGVVVPKQWLQQYRAFVQGDISSQSKEATHHLIAVQPVVLSEIILTAHSHDAYTLALAHRAAFEAHFFDTQRTLRQDEVYTLHARDLDISGGDGDGFPSSGHHYRLVMAGPVLQGYAKRGVTRFYVTLAPEPAPTSNGHSAHTLDDLQEIPSDEDEFQESEDGFEINEAFLAGSVLHSMPANGTPPDEADALDGPPDSSIDRARIHSAGYTRVAEQLASPRSSVEDDCTVYISTADLSHVGVLSGDWAVVRSSKGSSSRLARVCAEDSDADSSGPVRLSPQLLHNITSGTAPTSHEVCLRPSPFGSQKPSIPTARSVTIARVASPISTDRAYQPLFLRALQDYFKDTTRLVKQGDIITVKINTDEVLWQTDVDPKDEALSGENEAALEYKFMNAADAADELAFFTVTNIEHHVVSSNGDASMPASDVYLGSAVGELGCWVDPSVTRMIQTGVEHARVPDMARYLNIQGSVPFAPVETEASNLLGPNSAYSKLLALTAAALKPHAVEYQLQLTVLLKGPKGSGKFTTASWVVQHLGIHLFEVNCYEVLGENDAKTEGTLRARFERAASCSPCILLLRNIDAFAQTTQGLEPGKEPSIANALQECISSLQQGWNLTGYPVLVVGTTSDPDKVPSRVLSSFKHEITLEAPGEAERHEILNSLLRSHIVAPDVSVKDVAVQTAALVAADLVNLVSRAQAAAAERAAKDTSASGADLFYAGIPLTAADFDASLKESRAAYSENIGAPKIPSVTWDDVGGLAHVKADILDTIQLPLEHPEFFADGLKKRSGILLYGPPGTGKTLLAKAVATSCALNFFSVKGPELLNMYIGESEANVRRVFQRARDARPCVIFFDELDSVAPKRGSHGDSGGVMDRIVSQILAELDGLSGGKAGADVFVIGATNRPDLLDPALLRPGRFDRMLYLGVSNTHAAQLNILQALTRKFRLHPDLRLEDIAEQCPFHYTGADFYALCADALLKAMSRKAEELEATIAELNSQPPDPRHPYPLTPQYYLAELATPAEMEVLVMQQDFTAALKELVPSVSQAEMEHYAQVQQRFSKETINAAA</sequence>
<dbReference type="InterPro" id="IPR003593">
    <property type="entry name" value="AAA+_ATPase"/>
</dbReference>
<keyword evidence="6" id="KW-0067">ATP-binding</keyword>
<evidence type="ECO:0000256" key="3">
    <source>
        <dbReference type="ARBA" id="ARBA00022593"/>
    </source>
</evidence>
<evidence type="ECO:0000313" key="13">
    <source>
        <dbReference type="EMBL" id="TFY64448.1"/>
    </source>
</evidence>
<dbReference type="Gene3D" id="3.40.50.300">
    <property type="entry name" value="P-loop containing nucleotide triphosphate hydrolases"/>
    <property type="match status" value="2"/>
</dbReference>
<evidence type="ECO:0000256" key="11">
    <source>
        <dbReference type="SAM" id="MobiDB-lite"/>
    </source>
</evidence>
<dbReference type="PROSITE" id="PS00674">
    <property type="entry name" value="AAA"/>
    <property type="match status" value="1"/>
</dbReference>
<evidence type="ECO:0000313" key="14">
    <source>
        <dbReference type="Proteomes" id="UP000298390"/>
    </source>
</evidence>
<dbReference type="InterPro" id="IPR027417">
    <property type="entry name" value="P-loop_NTPase"/>
</dbReference>
<dbReference type="PANTHER" id="PTHR23077">
    <property type="entry name" value="AAA-FAMILY ATPASE"/>
    <property type="match status" value="1"/>
</dbReference>
<dbReference type="Gene3D" id="1.10.8.60">
    <property type="match status" value="2"/>
</dbReference>
<dbReference type="Pfam" id="PF00004">
    <property type="entry name" value="AAA"/>
    <property type="match status" value="2"/>
</dbReference>
<dbReference type="GO" id="GO:0016558">
    <property type="term" value="P:protein import into peroxisome matrix"/>
    <property type="evidence" value="ECO:0007669"/>
    <property type="project" value="TreeGrafter"/>
</dbReference>
<name>A0A4Y9YRX0_9APHY</name>
<dbReference type="InterPro" id="IPR050168">
    <property type="entry name" value="AAA_ATPase_domain"/>
</dbReference>
<dbReference type="GO" id="GO:0005829">
    <property type="term" value="C:cytosol"/>
    <property type="evidence" value="ECO:0007669"/>
    <property type="project" value="TreeGrafter"/>
</dbReference>
<dbReference type="Proteomes" id="UP000298390">
    <property type="component" value="Unassembled WGS sequence"/>
</dbReference>
<dbReference type="PANTHER" id="PTHR23077:SF9">
    <property type="entry name" value="PEROXISOMAL ATPASE PEX6"/>
    <property type="match status" value="1"/>
</dbReference>